<organism evidence="2 3">
    <name type="scientific">Cellulomonas fimi</name>
    <dbReference type="NCBI Taxonomy" id="1708"/>
    <lineage>
        <taxon>Bacteria</taxon>
        <taxon>Bacillati</taxon>
        <taxon>Actinomycetota</taxon>
        <taxon>Actinomycetes</taxon>
        <taxon>Micrococcales</taxon>
        <taxon>Cellulomonadaceae</taxon>
        <taxon>Cellulomonas</taxon>
    </lineage>
</organism>
<proteinExistence type="predicted"/>
<dbReference type="PANTHER" id="PTHR43539">
    <property type="entry name" value="FLAVIN-BINDING MONOOXYGENASE-LIKE PROTEIN (AFU_ORTHOLOGUE AFUA_4G09220)"/>
    <property type="match status" value="1"/>
</dbReference>
<keyword evidence="1" id="KW-0560">Oxidoreductase</keyword>
<protein>
    <submittedName>
        <fullName evidence="2">NAD(P)-binding domain-containing protein</fullName>
    </submittedName>
</protein>
<evidence type="ECO:0000256" key="1">
    <source>
        <dbReference type="ARBA" id="ARBA00023002"/>
    </source>
</evidence>
<dbReference type="SUPFAM" id="SSF51905">
    <property type="entry name" value="FAD/NAD(P)-binding domain"/>
    <property type="match status" value="1"/>
</dbReference>
<dbReference type="InterPro" id="IPR050982">
    <property type="entry name" value="Auxin_biosynth/cation_transpt"/>
</dbReference>
<dbReference type="Pfam" id="PF13738">
    <property type="entry name" value="Pyr_redox_3"/>
    <property type="match status" value="1"/>
</dbReference>
<dbReference type="InterPro" id="IPR036188">
    <property type="entry name" value="FAD/NAD-bd_sf"/>
</dbReference>
<dbReference type="PRINTS" id="PR00411">
    <property type="entry name" value="PNDRDTASEI"/>
</dbReference>
<keyword evidence="3" id="KW-1185">Reference proteome</keyword>
<dbReference type="Gene3D" id="3.50.50.60">
    <property type="entry name" value="FAD/NAD(P)-binding domain"/>
    <property type="match status" value="1"/>
</dbReference>
<dbReference type="GO" id="GO:0050660">
    <property type="term" value="F:flavin adenine dinucleotide binding"/>
    <property type="evidence" value="ECO:0007669"/>
    <property type="project" value="TreeGrafter"/>
</dbReference>
<evidence type="ECO:0000313" key="3">
    <source>
        <dbReference type="Proteomes" id="UP000562124"/>
    </source>
</evidence>
<dbReference type="EMBL" id="JABCJJ010000002">
    <property type="protein sequence ID" value="NMR19073.1"/>
    <property type="molecule type" value="Genomic_DNA"/>
</dbReference>
<name>A0A7Y0LVS1_CELFI</name>
<dbReference type="Proteomes" id="UP000562124">
    <property type="component" value="Unassembled WGS sequence"/>
</dbReference>
<dbReference type="GO" id="GO:0004497">
    <property type="term" value="F:monooxygenase activity"/>
    <property type="evidence" value="ECO:0007669"/>
    <property type="project" value="TreeGrafter"/>
</dbReference>
<gene>
    <name evidence="2" type="ORF">HIR71_02365</name>
</gene>
<evidence type="ECO:0000313" key="2">
    <source>
        <dbReference type="EMBL" id="NMR19073.1"/>
    </source>
</evidence>
<accession>A0A7Y0LVS1</accession>
<dbReference type="RefSeq" id="WP_169323042.1">
    <property type="nucleotide sequence ID" value="NZ_JABCJJ010000002.1"/>
</dbReference>
<dbReference type="PANTHER" id="PTHR43539:SF78">
    <property type="entry name" value="FLAVIN-CONTAINING MONOOXYGENASE"/>
    <property type="match status" value="1"/>
</dbReference>
<reference evidence="2 3" key="1">
    <citation type="submission" date="2020-04" db="EMBL/GenBank/DDBJ databases">
        <title>Sequencing and Assembly of C. fimi.</title>
        <authorList>
            <person name="Ramsey A.R."/>
        </authorList>
    </citation>
    <scope>NUCLEOTIDE SEQUENCE [LARGE SCALE GENOMIC DNA]</scope>
    <source>
        <strain evidence="2 3">SB</strain>
    </source>
</reference>
<dbReference type="AlphaFoldDB" id="A0A7Y0LVS1"/>
<sequence length="521" mass="52804">MPTTTRPGPTETSPALPVVVIGAGPVGLAAAAHLRDRGLPFVVLEAGTQVGASVREWAHIRTFTPWQHLVDPTAEKLLAPTGWTRPTTPVPPTGGQLAEQYLEPLGALLADDVRLRHRVVALTRDGLDKSRTVGRAERPFLVRVSDDAGRTRDLPARAVIDATGTWERRNPLGAGGLPARGEEDAAEFLVGPLPDVLGRDRSRFAGKRTLVVGGGHSAANTLLSLGLLAREVPGTQVVWAIRGTDPARVYGGGPADELPARGRLGTDLRGLVGSGAVELVTGFATTAIEVTGDTVAVVGTTAAGERRIEGLHQVAAATGFRPDLSILSEVRLDLDPGLEAPRRLAPLIDPAFHSCGTVPPHGHRDLAQPDDGFYVVGMKSYGRAPTFLITTGNEQVRSVVAALAGDLAAADEVQLVLPETGVCSVDATGTDTGGTGTGGTGTGGTGTGGTGGAAGCCGAKTGLDGLTVPAEAHQARPAGTPARGFATGLPGGGRLAELAVTEVGASGNGVGSGAASGCCSG</sequence>
<dbReference type="PRINTS" id="PR00368">
    <property type="entry name" value="FADPNR"/>
</dbReference>
<comment type="caution">
    <text evidence="2">The sequence shown here is derived from an EMBL/GenBank/DDBJ whole genome shotgun (WGS) entry which is preliminary data.</text>
</comment>